<dbReference type="InterPro" id="IPR007372">
    <property type="entry name" value="Lipid/polyisoprenoid-bd_YceI"/>
</dbReference>
<dbReference type="AlphaFoldDB" id="A0A418MBY1"/>
<protein>
    <submittedName>
        <fullName evidence="2">YceI family protein</fullName>
    </submittedName>
</protein>
<dbReference type="Pfam" id="PF04264">
    <property type="entry name" value="YceI"/>
    <property type="match status" value="1"/>
</dbReference>
<dbReference type="SUPFAM" id="SSF101874">
    <property type="entry name" value="YceI-like"/>
    <property type="match status" value="1"/>
</dbReference>
<evidence type="ECO:0000259" key="1">
    <source>
        <dbReference type="SMART" id="SM00867"/>
    </source>
</evidence>
<gene>
    <name evidence="2" type="ORF">DYU11_13005</name>
</gene>
<dbReference type="EMBL" id="QXED01000003">
    <property type="protein sequence ID" value="RIV23878.1"/>
    <property type="molecule type" value="Genomic_DNA"/>
</dbReference>
<accession>A0A418MBY1</accession>
<proteinExistence type="predicted"/>
<organism evidence="2 3">
    <name type="scientific">Fibrisoma montanum</name>
    <dbReference type="NCBI Taxonomy" id="2305895"/>
    <lineage>
        <taxon>Bacteria</taxon>
        <taxon>Pseudomonadati</taxon>
        <taxon>Bacteroidota</taxon>
        <taxon>Cytophagia</taxon>
        <taxon>Cytophagales</taxon>
        <taxon>Spirosomataceae</taxon>
        <taxon>Fibrisoma</taxon>
    </lineage>
</organism>
<name>A0A418MBY1_9BACT</name>
<dbReference type="InterPro" id="IPR036761">
    <property type="entry name" value="TTHA0802/YceI-like_sf"/>
</dbReference>
<dbReference type="SMART" id="SM00867">
    <property type="entry name" value="YceI"/>
    <property type="match status" value="1"/>
</dbReference>
<keyword evidence="3" id="KW-1185">Reference proteome</keyword>
<evidence type="ECO:0000313" key="2">
    <source>
        <dbReference type="EMBL" id="RIV23878.1"/>
    </source>
</evidence>
<dbReference type="PANTHER" id="PTHR34406">
    <property type="entry name" value="PROTEIN YCEI"/>
    <property type="match status" value="1"/>
</dbReference>
<reference evidence="2 3" key="1">
    <citation type="submission" date="2018-08" db="EMBL/GenBank/DDBJ databases">
        <title>Fibrisoma montanum sp. nov., isolated from Danxia mountain soil.</title>
        <authorList>
            <person name="Huang Y."/>
        </authorList>
    </citation>
    <scope>NUCLEOTIDE SEQUENCE [LARGE SCALE GENOMIC DNA]</scope>
    <source>
        <strain evidence="2 3">HYT19</strain>
    </source>
</reference>
<sequence length="191" mass="21206">MFRQAVLAGCGMWANELILITLLWLSPFKQAAPTGQVLEHAVTFRIKNAGLTVNGSFSDLKASVRFNPDHPTDSQLSASVGVASIRTGLFPRDSHLQSKAYFDAETYPRMLMQSTRIRRVNETSFVGTFNLTIRGVTRPIDVPFTYTQADGRGTFTGQFTINRLDFGVGNKSWLLSEEVRVTIQLITSLTT</sequence>
<dbReference type="OrthoDB" id="9811006at2"/>
<comment type="caution">
    <text evidence="2">The sequence shown here is derived from an EMBL/GenBank/DDBJ whole genome shotgun (WGS) entry which is preliminary data.</text>
</comment>
<dbReference type="Proteomes" id="UP000283523">
    <property type="component" value="Unassembled WGS sequence"/>
</dbReference>
<dbReference type="RefSeq" id="WP_119668094.1">
    <property type="nucleotide sequence ID" value="NZ_QXED01000003.1"/>
</dbReference>
<feature type="domain" description="Lipid/polyisoprenoid-binding YceI-like" evidence="1">
    <location>
        <begin position="35"/>
        <end position="188"/>
    </location>
</feature>
<dbReference type="PANTHER" id="PTHR34406:SF1">
    <property type="entry name" value="PROTEIN YCEI"/>
    <property type="match status" value="1"/>
</dbReference>
<evidence type="ECO:0000313" key="3">
    <source>
        <dbReference type="Proteomes" id="UP000283523"/>
    </source>
</evidence>
<dbReference type="Gene3D" id="2.40.128.110">
    <property type="entry name" value="Lipid/polyisoprenoid-binding, YceI-like"/>
    <property type="match status" value="1"/>
</dbReference>